<dbReference type="CDD" id="cd05233">
    <property type="entry name" value="SDR_c"/>
    <property type="match status" value="1"/>
</dbReference>
<reference evidence="4" key="1">
    <citation type="journal article" date="2017" name="bioRxiv">
        <title>Conservation of a gene cluster reveals novel cercosporin biosynthetic mechanisms and extends production to the genus Colletotrichum.</title>
        <authorList>
            <person name="de Jonge R."/>
            <person name="Ebert M.K."/>
            <person name="Huitt-Roehl C.R."/>
            <person name="Pal P."/>
            <person name="Suttle J.C."/>
            <person name="Spanner R.E."/>
            <person name="Neubauer J.D."/>
            <person name="Jurick W.M.II."/>
            <person name="Stott K.A."/>
            <person name="Secor G.A."/>
            <person name="Thomma B.P.H.J."/>
            <person name="Van de Peer Y."/>
            <person name="Townsend C.A."/>
            <person name="Bolton M.D."/>
        </authorList>
    </citation>
    <scope>NUCLEOTIDE SEQUENCE [LARGE SCALE GENOMIC DNA]</scope>
    <source>
        <strain evidence="4">CBS538.71</strain>
    </source>
</reference>
<dbReference type="OrthoDB" id="47007at2759"/>
<proteinExistence type="inferred from homology"/>
<evidence type="ECO:0000313" key="4">
    <source>
        <dbReference type="Proteomes" id="UP000237631"/>
    </source>
</evidence>
<sequence>MTTDYSKVTAKANSDKVLRSLDLSRIIAVETELSRKQGPQRPADSVANSAKAFSKTDGLVNSAGINRPALLDDADDDSVERLWLDATHTNFRGLYFLTRAALKHLSRDILPNIKIGSSVLRTPAQRWARVCLRLRKGKQGRLPPESGIYAGSTGVMEAYTQCWATELPRRYGCTVKVVAPGPVATGAVLAAPPESMDILRPMIDETPVTARLAAPEGVAWVVAMLCEDNVGCINGAYLPVSGDCNFRWRVPLTMGQM</sequence>
<evidence type="ECO:0000256" key="2">
    <source>
        <dbReference type="ARBA" id="ARBA00023002"/>
    </source>
</evidence>
<dbReference type="Gene3D" id="3.40.50.720">
    <property type="entry name" value="NAD(P)-binding Rossmann-like Domain"/>
    <property type="match status" value="1"/>
</dbReference>
<protein>
    <submittedName>
        <fullName evidence="3">Uncharacterized protein</fullName>
    </submittedName>
</protein>
<organism evidence="3 4">
    <name type="scientific">Cercospora berteroae</name>
    <dbReference type="NCBI Taxonomy" id="357750"/>
    <lineage>
        <taxon>Eukaryota</taxon>
        <taxon>Fungi</taxon>
        <taxon>Dikarya</taxon>
        <taxon>Ascomycota</taxon>
        <taxon>Pezizomycotina</taxon>
        <taxon>Dothideomycetes</taxon>
        <taxon>Dothideomycetidae</taxon>
        <taxon>Mycosphaerellales</taxon>
        <taxon>Mycosphaerellaceae</taxon>
        <taxon>Cercospora</taxon>
    </lineage>
</organism>
<keyword evidence="4" id="KW-1185">Reference proteome</keyword>
<dbReference type="EMBL" id="PNEN01000156">
    <property type="protein sequence ID" value="PPJ61060.1"/>
    <property type="molecule type" value="Genomic_DNA"/>
</dbReference>
<accession>A0A2S6CN00</accession>
<evidence type="ECO:0000256" key="1">
    <source>
        <dbReference type="ARBA" id="ARBA00006484"/>
    </source>
</evidence>
<comment type="similarity">
    <text evidence="1">Belongs to the short-chain dehydrogenases/reductases (SDR) family.</text>
</comment>
<gene>
    <name evidence="3" type="ORF">CBER1_07393</name>
</gene>
<dbReference type="STRING" id="357750.A0A2S6CN00"/>
<dbReference type="InterPro" id="IPR036291">
    <property type="entry name" value="NAD(P)-bd_dom_sf"/>
</dbReference>
<dbReference type="PANTHER" id="PTHR48107:SF7">
    <property type="entry name" value="RE15974P"/>
    <property type="match status" value="1"/>
</dbReference>
<dbReference type="GO" id="GO:0016614">
    <property type="term" value="F:oxidoreductase activity, acting on CH-OH group of donors"/>
    <property type="evidence" value="ECO:0007669"/>
    <property type="project" value="UniProtKB-ARBA"/>
</dbReference>
<dbReference type="PANTHER" id="PTHR48107">
    <property type="entry name" value="NADPH-DEPENDENT ALDEHYDE REDUCTASE-LIKE PROTEIN, CHLOROPLASTIC-RELATED"/>
    <property type="match status" value="1"/>
</dbReference>
<name>A0A2S6CN00_9PEZI</name>
<comment type="caution">
    <text evidence="3">The sequence shown here is derived from an EMBL/GenBank/DDBJ whole genome shotgun (WGS) entry which is preliminary data.</text>
</comment>
<dbReference type="Proteomes" id="UP000237631">
    <property type="component" value="Unassembled WGS sequence"/>
</dbReference>
<evidence type="ECO:0000313" key="3">
    <source>
        <dbReference type="EMBL" id="PPJ61060.1"/>
    </source>
</evidence>
<dbReference type="AlphaFoldDB" id="A0A2S6CN00"/>
<dbReference type="Pfam" id="PF13561">
    <property type="entry name" value="adh_short_C2"/>
    <property type="match status" value="1"/>
</dbReference>
<keyword evidence="2" id="KW-0560">Oxidoreductase</keyword>
<dbReference type="PRINTS" id="PR00081">
    <property type="entry name" value="GDHRDH"/>
</dbReference>
<dbReference type="SUPFAM" id="SSF51735">
    <property type="entry name" value="NAD(P)-binding Rossmann-fold domains"/>
    <property type="match status" value="1"/>
</dbReference>
<dbReference type="InterPro" id="IPR002347">
    <property type="entry name" value="SDR_fam"/>
</dbReference>